<keyword evidence="4" id="KW-1185">Reference proteome</keyword>
<dbReference type="RefSeq" id="WP_050062027.1">
    <property type="nucleotide sequence ID" value="NZ_JACHEK010000002.1"/>
</dbReference>
<feature type="transmembrane region" description="Helical" evidence="2">
    <location>
        <begin position="915"/>
        <end position="933"/>
    </location>
</feature>
<dbReference type="PRINTS" id="PR00702">
    <property type="entry name" value="ACRIFLAVINRP"/>
</dbReference>
<feature type="transmembrane region" description="Helical" evidence="2">
    <location>
        <begin position="360"/>
        <end position="380"/>
    </location>
</feature>
<feature type="transmembrane region" description="Helical" evidence="2">
    <location>
        <begin position="542"/>
        <end position="562"/>
    </location>
</feature>
<gene>
    <name evidence="3" type="ORF">HNQ77_001036</name>
</gene>
<dbReference type="Pfam" id="PF00873">
    <property type="entry name" value="ACR_tran"/>
    <property type="match status" value="1"/>
</dbReference>
<dbReference type="GO" id="GO:0042910">
    <property type="term" value="F:xenobiotic transmembrane transporter activity"/>
    <property type="evidence" value="ECO:0007669"/>
    <property type="project" value="TreeGrafter"/>
</dbReference>
<dbReference type="OrthoDB" id="9757876at2"/>
<dbReference type="Proteomes" id="UP000538666">
    <property type="component" value="Unassembled WGS sequence"/>
</dbReference>
<dbReference type="SUPFAM" id="SSF82693">
    <property type="entry name" value="Multidrug efflux transporter AcrB pore domain, PN1, PN2, PC1 and PC2 subdomains"/>
    <property type="match status" value="2"/>
</dbReference>
<feature type="transmembrane region" description="Helical" evidence="2">
    <location>
        <begin position="945"/>
        <end position="966"/>
    </location>
</feature>
<dbReference type="EMBL" id="JACHEK010000002">
    <property type="protein sequence ID" value="MBB6143092.1"/>
    <property type="molecule type" value="Genomic_DNA"/>
</dbReference>
<evidence type="ECO:0000313" key="3">
    <source>
        <dbReference type="EMBL" id="MBB6143092.1"/>
    </source>
</evidence>
<feature type="compositionally biased region" description="Basic and acidic residues" evidence="1">
    <location>
        <begin position="1072"/>
        <end position="1083"/>
    </location>
</feature>
<feature type="compositionally biased region" description="Polar residues" evidence="1">
    <location>
        <begin position="1084"/>
        <end position="1095"/>
    </location>
</feature>
<feature type="transmembrane region" description="Helical" evidence="2">
    <location>
        <begin position="431"/>
        <end position="452"/>
    </location>
</feature>
<dbReference type="PANTHER" id="PTHR32063">
    <property type="match status" value="1"/>
</dbReference>
<feature type="transmembrane region" description="Helical" evidence="2">
    <location>
        <begin position="987"/>
        <end position="1009"/>
    </location>
</feature>
<dbReference type="GO" id="GO:0005886">
    <property type="term" value="C:plasma membrane"/>
    <property type="evidence" value="ECO:0007669"/>
    <property type="project" value="TreeGrafter"/>
</dbReference>
<dbReference type="AlphaFoldDB" id="A0A841JNZ9"/>
<dbReference type="InterPro" id="IPR027463">
    <property type="entry name" value="AcrB_DN_DC_subdom"/>
</dbReference>
<dbReference type="InterPro" id="IPR001036">
    <property type="entry name" value="Acrflvin-R"/>
</dbReference>
<feature type="transmembrane region" description="Helical" evidence="2">
    <location>
        <begin position="458"/>
        <end position="477"/>
    </location>
</feature>
<evidence type="ECO:0000313" key="4">
    <source>
        <dbReference type="Proteomes" id="UP000538666"/>
    </source>
</evidence>
<dbReference type="Gene3D" id="3.30.70.1430">
    <property type="entry name" value="Multidrug efflux transporter AcrB pore domain"/>
    <property type="match status" value="2"/>
</dbReference>
<protein>
    <submittedName>
        <fullName evidence="3">Multidrug efflux pump subunit AcrB</fullName>
    </submittedName>
</protein>
<dbReference type="SUPFAM" id="SSF82714">
    <property type="entry name" value="Multidrug efflux transporter AcrB TolC docking domain, DN and DC subdomains"/>
    <property type="match status" value="2"/>
</dbReference>
<evidence type="ECO:0000256" key="1">
    <source>
        <dbReference type="SAM" id="MobiDB-lite"/>
    </source>
</evidence>
<evidence type="ECO:0000256" key="2">
    <source>
        <dbReference type="SAM" id="Phobius"/>
    </source>
</evidence>
<dbReference type="Gene3D" id="3.30.2090.10">
    <property type="entry name" value="Multidrug efflux transporter AcrB TolC docking domain, DN and DC subdomains"/>
    <property type="match status" value="2"/>
</dbReference>
<feature type="transmembrane region" description="Helical" evidence="2">
    <location>
        <begin position="885"/>
        <end position="903"/>
    </location>
</feature>
<keyword evidence="2" id="KW-0812">Transmembrane</keyword>
<accession>A0A841JNZ9</accession>
<dbReference type="Gene3D" id="3.30.70.1320">
    <property type="entry name" value="Multidrug efflux transporter AcrB pore domain like"/>
    <property type="match status" value="1"/>
</dbReference>
<organism evidence="3 4">
    <name type="scientific">Silvibacterium bohemicum</name>
    <dbReference type="NCBI Taxonomy" id="1577686"/>
    <lineage>
        <taxon>Bacteria</taxon>
        <taxon>Pseudomonadati</taxon>
        <taxon>Acidobacteriota</taxon>
        <taxon>Terriglobia</taxon>
        <taxon>Terriglobales</taxon>
        <taxon>Acidobacteriaceae</taxon>
        <taxon>Silvibacterium</taxon>
    </lineage>
</organism>
<dbReference type="SUPFAM" id="SSF82866">
    <property type="entry name" value="Multidrug efflux transporter AcrB transmembrane domain"/>
    <property type="match status" value="2"/>
</dbReference>
<dbReference type="Gene3D" id="3.30.70.1440">
    <property type="entry name" value="Multidrug efflux transporter AcrB pore domain"/>
    <property type="match status" value="1"/>
</dbReference>
<feature type="region of interest" description="Disordered" evidence="1">
    <location>
        <begin position="1055"/>
        <end position="1095"/>
    </location>
</feature>
<reference evidence="3 4" key="1">
    <citation type="submission" date="2020-08" db="EMBL/GenBank/DDBJ databases">
        <title>Genomic Encyclopedia of Type Strains, Phase IV (KMG-IV): sequencing the most valuable type-strain genomes for metagenomic binning, comparative biology and taxonomic classification.</title>
        <authorList>
            <person name="Goeker M."/>
        </authorList>
    </citation>
    <scope>NUCLEOTIDE SEQUENCE [LARGE SCALE GENOMIC DNA]</scope>
    <source>
        <strain evidence="3 4">DSM 103733</strain>
    </source>
</reference>
<sequence>MWIVRLALRRPYTFVVFSLLMLLLGIGTCIEAPKDIYPYIDIPVVTIVWSYTGLPPQEMEGRIVTVCERALTTTVNDIEHTESESYQGVAVIRVFFQPRVKVELALSQITAVVQTVLRVLPPGTFPPNILKYDASSVPILQLGLSGQGLTEEDLYDLGLSFIRPRLANVEGASIPLPYGGKVRQVQVDIDPNQMYAKHLSAVDISNAVNNQNLILPAGLARIGDREFIVKLNSSPALVSALNDLPVRANNGAVVLVKDVAQVRLGYAPQENIVRQDGKRSALLTVLKNGETSTLDIVKNVKQMLPLVKAGLPAGLQITPLFDQSIFVSESITEVVREAAIAAGLTALMILLFLGSWRSTLIVCTSIPLSIATSLVILYALQQTINVMTLGGLALAVGILVDDATVEIENTHRNMSEKKPLVRAILDSAQQVAAPAFVSTLAICMVFTPVVLLTGPARYLFTPLAMAVVFAMMASYFLSRTLVPTMMHYLLDKEIALYQDEEAAKKEEEENWIWRIHSKFDRWFERRRENYKSALGWTLENRGLTIGIFGVFVLLSVPLVFMIGQDFFPYVDSGQMDLHVDPPQGMRPEDAEQYFAAVEKEIRRIIPQDQIKLILDNIGLPNGGINLAFSTSSVTSDSDGDVLISLKPGKRNTQLYMRELRTDLHDKFPDGVFFFTPANITNQILDFGLPAPIDLQVAGPGKTNYQLAQKLLKQVQAIPGVADVHIHQQVAQPTIDVNVDRVKAQQIGLTQENIAQSMLISLTGTGQTAPNEWLNPQNGVNYQVVVQTPTYKIDSLQSLARTPLTSPAGNTSQLLGNVANFQRDIVPAIINHYNIQRVYDIYADTDQRDLGGVASDIRKVMDKAENDLPIGTSLALRGEVQTMTNSFVRLGIGIIFAILLVYLLMTVNFQSWLDPLIILMALPVAFAGVLWMLFLTGTTFNVPSLMGAIMTIGIATANSILLIVFANDERATGKDSLEAAMNAGFTRLRPVCMTALAMIIGMLPMALALGEGGEQNASLGRAVIGGLLLATPGTLFVVPVMYSWLRTEAPVNYDEEIDKAYHEGDEQPENDDESNREPGGKRATGEQTSGGEPQPA</sequence>
<keyword evidence="2" id="KW-0472">Membrane</keyword>
<feature type="transmembrane region" description="Helical" evidence="2">
    <location>
        <begin position="1021"/>
        <end position="1044"/>
    </location>
</feature>
<dbReference type="PANTHER" id="PTHR32063:SF8">
    <property type="entry name" value="CATION EFFLUX PROTEIN"/>
    <property type="match status" value="1"/>
</dbReference>
<proteinExistence type="predicted"/>
<keyword evidence="2" id="KW-1133">Transmembrane helix</keyword>
<comment type="caution">
    <text evidence="3">The sequence shown here is derived from an EMBL/GenBank/DDBJ whole genome shotgun (WGS) entry which is preliminary data.</text>
</comment>
<name>A0A841JNZ9_9BACT</name>
<dbReference type="Gene3D" id="1.20.1640.10">
    <property type="entry name" value="Multidrug efflux transporter AcrB transmembrane domain"/>
    <property type="match status" value="2"/>
</dbReference>